<evidence type="ECO:0000259" key="7">
    <source>
        <dbReference type="Pfam" id="PF08546"/>
    </source>
</evidence>
<comment type="caution">
    <text evidence="8">The sequence shown here is derived from an EMBL/GenBank/DDBJ whole genome shotgun (WGS) entry which is preliminary data.</text>
</comment>
<reference evidence="8" key="1">
    <citation type="submission" date="2014-03" db="EMBL/GenBank/DDBJ databases">
        <authorList>
            <person name="Casaregola S."/>
        </authorList>
    </citation>
    <scope>NUCLEOTIDE SEQUENCE [LARGE SCALE GENOMIC DNA]</scope>
    <source>
        <strain evidence="8">CLIB 918</strain>
    </source>
</reference>
<name>A0A0J9XIN9_GEOCN</name>
<organism evidence="8 9">
    <name type="scientific">Geotrichum candidum</name>
    <name type="common">Oospora lactis</name>
    <name type="synonym">Dipodascus geotrichum</name>
    <dbReference type="NCBI Taxonomy" id="1173061"/>
    <lineage>
        <taxon>Eukaryota</taxon>
        <taxon>Fungi</taxon>
        <taxon>Dikarya</taxon>
        <taxon>Ascomycota</taxon>
        <taxon>Saccharomycotina</taxon>
        <taxon>Dipodascomycetes</taxon>
        <taxon>Dipodascales</taxon>
        <taxon>Dipodascaceae</taxon>
        <taxon>Geotrichum</taxon>
    </lineage>
</organism>
<dbReference type="SUPFAM" id="SSF48179">
    <property type="entry name" value="6-phosphogluconate dehydrogenase C-terminal domain-like"/>
    <property type="match status" value="1"/>
</dbReference>
<dbReference type="Gene3D" id="3.40.50.720">
    <property type="entry name" value="NAD(P)-binding Rossmann-like Domain"/>
    <property type="match status" value="1"/>
</dbReference>
<dbReference type="InterPro" id="IPR013328">
    <property type="entry name" value="6PGD_dom2"/>
</dbReference>
<dbReference type="Gene3D" id="1.10.1040.10">
    <property type="entry name" value="N-(1-d-carboxylethyl)-l-norvaline Dehydrogenase, domain 2"/>
    <property type="match status" value="1"/>
</dbReference>
<keyword evidence="4" id="KW-0560">Oxidoreductase</keyword>
<dbReference type="GO" id="GO:0050661">
    <property type="term" value="F:NADP binding"/>
    <property type="evidence" value="ECO:0007669"/>
    <property type="project" value="TreeGrafter"/>
</dbReference>
<dbReference type="NCBIfam" id="TIGR00745">
    <property type="entry name" value="apbA_panE"/>
    <property type="match status" value="1"/>
</dbReference>
<dbReference type="SUPFAM" id="SSF51735">
    <property type="entry name" value="NAD(P)-binding Rossmann-fold domains"/>
    <property type="match status" value="1"/>
</dbReference>
<evidence type="ECO:0000313" key="9">
    <source>
        <dbReference type="Proteomes" id="UP000242525"/>
    </source>
</evidence>
<evidence type="ECO:0000313" key="8">
    <source>
        <dbReference type="EMBL" id="CDO56825.1"/>
    </source>
</evidence>
<feature type="domain" description="Ketopantoate reductase N-terminal" evidence="6">
    <location>
        <begin position="6"/>
        <end position="194"/>
    </location>
</feature>
<dbReference type="PANTHER" id="PTHR43765:SF2">
    <property type="entry name" value="2-DEHYDROPANTOATE 2-REDUCTASE"/>
    <property type="match status" value="1"/>
</dbReference>
<dbReference type="EMBL" id="CCBN010000017">
    <property type="protein sequence ID" value="CDO56825.1"/>
    <property type="molecule type" value="Genomic_DNA"/>
</dbReference>
<accession>A0A0J9XIN9</accession>
<dbReference type="Pfam" id="PF02558">
    <property type="entry name" value="ApbA"/>
    <property type="match status" value="1"/>
</dbReference>
<dbReference type="GO" id="GO:0005739">
    <property type="term" value="C:mitochondrion"/>
    <property type="evidence" value="ECO:0007669"/>
    <property type="project" value="TreeGrafter"/>
</dbReference>
<proteinExistence type="inferred from homology"/>
<evidence type="ECO:0000256" key="3">
    <source>
        <dbReference type="ARBA" id="ARBA00022857"/>
    </source>
</evidence>
<evidence type="ECO:0000256" key="5">
    <source>
        <dbReference type="ARBA" id="ARBA00032024"/>
    </source>
</evidence>
<evidence type="ECO:0000259" key="6">
    <source>
        <dbReference type="Pfam" id="PF02558"/>
    </source>
</evidence>
<evidence type="ECO:0000256" key="2">
    <source>
        <dbReference type="ARBA" id="ARBA00013014"/>
    </source>
</evidence>
<dbReference type="AlphaFoldDB" id="A0A0J9XIN9"/>
<feature type="domain" description="Ketopantoate reductase C-terminal" evidence="7">
    <location>
        <begin position="230"/>
        <end position="370"/>
    </location>
</feature>
<dbReference type="STRING" id="1173061.A0A0J9XIN9"/>
<keyword evidence="3" id="KW-0521">NADP</keyword>
<dbReference type="GO" id="GO:0015940">
    <property type="term" value="P:pantothenate biosynthetic process"/>
    <property type="evidence" value="ECO:0007669"/>
    <property type="project" value="InterPro"/>
</dbReference>
<comment type="similarity">
    <text evidence="1">Belongs to the ketopantoate reductase family.</text>
</comment>
<gene>
    <name evidence="8" type="ORF">BN980_GECA17s00615g</name>
</gene>
<dbReference type="Proteomes" id="UP000242525">
    <property type="component" value="Unassembled WGS sequence"/>
</dbReference>
<dbReference type="PANTHER" id="PTHR43765">
    <property type="entry name" value="2-DEHYDROPANTOATE 2-REDUCTASE-RELATED"/>
    <property type="match status" value="1"/>
</dbReference>
<dbReference type="GO" id="GO:0008677">
    <property type="term" value="F:2-dehydropantoate 2-reductase activity"/>
    <property type="evidence" value="ECO:0007669"/>
    <property type="project" value="UniProtKB-EC"/>
</dbReference>
<dbReference type="OrthoDB" id="73846at2759"/>
<dbReference type="InterPro" id="IPR013752">
    <property type="entry name" value="KPA_reductase"/>
</dbReference>
<sequence length="391" mass="42452">MSIPKIHILGAGNIGSLVGSALASLPTATPNVSFILRNTERLRDYLQYGSQVTIKRLVVGTNSYTEVVREIPAVARLPRESDRKQQQTGRTISEMTGKSYGAAETIDNLVVTVKSGGTLAAMDAVLPSITPDTNILLLQNGVGSYDKLCQSFWPNPGMRPNFLLGITTHGVNPDLETWTFKHVGHGGIKLAAVPNEAKGIDPADIGAQLVNSFMRTGSALNAQVVDYFPDFMLAQYEKLVCNAVINPLTALFECYNGEVLALSSADFFINRIVTEAARVFTAHFQASTSPELFEANRGMIATGLNVDRLVAMVMDVINTTKDNRSSMLQDVLILKDTEISSINGHIVNLGKLYKIPTPHNRMLLEMVKSKLALGRDRTKRLAPVVNGGVLL</sequence>
<dbReference type="EC" id="1.1.1.169" evidence="2"/>
<dbReference type="InterPro" id="IPR036291">
    <property type="entry name" value="NAD(P)-bd_dom_sf"/>
</dbReference>
<evidence type="ECO:0000256" key="1">
    <source>
        <dbReference type="ARBA" id="ARBA00007870"/>
    </source>
</evidence>
<dbReference type="InterPro" id="IPR050838">
    <property type="entry name" value="Ketopantoate_reductase"/>
</dbReference>
<dbReference type="InterPro" id="IPR013332">
    <property type="entry name" value="KPR_N"/>
</dbReference>
<dbReference type="Pfam" id="PF08546">
    <property type="entry name" value="ApbA_C"/>
    <property type="match status" value="1"/>
</dbReference>
<keyword evidence="9" id="KW-1185">Reference proteome</keyword>
<dbReference type="InterPro" id="IPR008927">
    <property type="entry name" value="6-PGluconate_DH-like_C_sf"/>
</dbReference>
<evidence type="ECO:0000256" key="4">
    <source>
        <dbReference type="ARBA" id="ARBA00023002"/>
    </source>
</evidence>
<dbReference type="InterPro" id="IPR003710">
    <property type="entry name" value="ApbA"/>
</dbReference>
<protein>
    <recommendedName>
        <fullName evidence="2">2-dehydropantoate 2-reductase</fullName>
        <ecNumber evidence="2">1.1.1.169</ecNumber>
    </recommendedName>
    <alternativeName>
        <fullName evidence="5">Ketopantoate reductase</fullName>
    </alternativeName>
</protein>